<proteinExistence type="predicted"/>
<dbReference type="GeneID" id="80539485"/>
<sequence length="319" mass="36234">MSESDNEYQVVTRKRKPSQELNENANNQGDVSTKRKNRSSFKNLLSKTYKKKSMDGNPGTSTNPTFGGETVAINSTGNFNLQAQISATPSSIDVDMFIAPNRLYINKVPNLNFDNNLTLVQSTLNTYLLNIGINKNAYQMLQTYSGDRAVGYYYFARYLIVNKVANTPEVFKEIVHAMRKLYMTWLDQLTALYPLVVNLNGADPTKEIMTIVNSSVYTLIKYIMSVVDVNLPMEFYNLPLNEYVPAECREAFDKFDLFIEGQNETLTSLYNLKIFAFPKSVEKFYNNNKTTGSVQLNDVKLIASDHVNTVNKNLFVIDK</sequence>
<evidence type="ECO:0000313" key="3">
    <source>
        <dbReference type="Proteomes" id="UP000829694"/>
    </source>
</evidence>
<feature type="compositionally biased region" description="Polar residues" evidence="1">
    <location>
        <begin position="19"/>
        <end position="31"/>
    </location>
</feature>
<evidence type="ECO:0000256" key="1">
    <source>
        <dbReference type="SAM" id="MobiDB-lite"/>
    </source>
</evidence>
<keyword evidence="3" id="KW-1185">Reference proteome</keyword>
<protein>
    <submittedName>
        <fullName evidence="2">Maph121</fullName>
    </submittedName>
</protein>
<dbReference type="EMBL" id="MT844067">
    <property type="protein sequence ID" value="QOD40084.1"/>
    <property type="molecule type" value="Genomic_DNA"/>
</dbReference>
<gene>
    <name evidence="2" type="primary">Maph121</name>
    <name evidence="2" type="ORF">H4Q86_121</name>
</gene>
<feature type="region of interest" description="Disordered" evidence="1">
    <location>
        <begin position="1"/>
        <end position="69"/>
    </location>
</feature>
<reference evidence="2" key="1">
    <citation type="journal article" date="2020" name="Viruses">
        <title>Genome Analysis of a Novel Clade b Betabaculovirus Isolated from the Legume Pest Matsumuraeses phaseoli (Lepidoptera: Tortricidae).</title>
        <authorList>
            <person name="Shu R."/>
            <person name="Meng Q."/>
            <person name="Miao L."/>
            <person name="Liang H."/>
            <person name="Chen J."/>
            <person name="Xu Y."/>
            <person name="Cheng L."/>
            <person name="Jin W."/>
            <person name="Qin Q."/>
            <person name="Zhang H."/>
        </authorList>
    </citation>
    <scope>NUCLEOTIDE SEQUENCE</scope>
    <source>
        <strain evidence="2">IOZ01</strain>
    </source>
</reference>
<dbReference type="KEGG" id="vg:80539485"/>
<dbReference type="RefSeq" id="YP_010800839.1">
    <property type="nucleotide sequence ID" value="NC_076905.1"/>
</dbReference>
<evidence type="ECO:0000313" key="2">
    <source>
        <dbReference type="EMBL" id="QOD40084.1"/>
    </source>
</evidence>
<organism evidence="2 3">
    <name type="scientific">Matsumuraeses phaseoli granulovirus</name>
    <dbReference type="NCBI Taxonomy" id="2760664"/>
    <lineage>
        <taxon>Viruses</taxon>
        <taxon>Viruses incertae sedis</taxon>
        <taxon>Naldaviricetes</taxon>
        <taxon>Lefavirales</taxon>
        <taxon>Baculoviridae</taxon>
        <taxon>Betabaculovirus</taxon>
        <taxon>Betabaculovirus maphaseoli</taxon>
    </lineage>
</organism>
<accession>A0AAE7MLJ9</accession>
<name>A0AAE7MLJ9_9BBAC</name>
<dbReference type="Proteomes" id="UP000829694">
    <property type="component" value="Segment"/>
</dbReference>